<dbReference type="EMBL" id="CAJFCJ010000030">
    <property type="protein sequence ID" value="CAD5125940.1"/>
    <property type="molecule type" value="Genomic_DNA"/>
</dbReference>
<evidence type="ECO:0000256" key="1">
    <source>
        <dbReference type="SAM" id="MobiDB-lite"/>
    </source>
</evidence>
<feature type="compositionally biased region" description="Low complexity" evidence="1">
    <location>
        <begin position="25"/>
        <end position="39"/>
    </location>
</feature>
<reference evidence="2 3" key="1">
    <citation type="submission" date="2020-08" db="EMBL/GenBank/DDBJ databases">
        <authorList>
            <person name="Hejnol A."/>
        </authorList>
    </citation>
    <scope>NUCLEOTIDE SEQUENCE [LARGE SCALE GENOMIC DNA]</scope>
</reference>
<organism evidence="2 3">
    <name type="scientific">Dimorphilus gyrociliatus</name>
    <dbReference type="NCBI Taxonomy" id="2664684"/>
    <lineage>
        <taxon>Eukaryota</taxon>
        <taxon>Metazoa</taxon>
        <taxon>Spiralia</taxon>
        <taxon>Lophotrochozoa</taxon>
        <taxon>Annelida</taxon>
        <taxon>Polychaeta</taxon>
        <taxon>Polychaeta incertae sedis</taxon>
        <taxon>Dinophilidae</taxon>
        <taxon>Dimorphilus</taxon>
    </lineage>
</organism>
<name>A0A7I8WCU2_9ANNE</name>
<feature type="compositionally biased region" description="Basic and acidic residues" evidence="1">
    <location>
        <begin position="11"/>
        <end position="24"/>
    </location>
</feature>
<evidence type="ECO:0000313" key="2">
    <source>
        <dbReference type="EMBL" id="CAD5125940.1"/>
    </source>
</evidence>
<keyword evidence="3" id="KW-1185">Reference proteome</keyword>
<accession>A0A7I8WCU2</accession>
<evidence type="ECO:0000313" key="3">
    <source>
        <dbReference type="Proteomes" id="UP000549394"/>
    </source>
</evidence>
<dbReference type="AlphaFoldDB" id="A0A7I8WCU2"/>
<gene>
    <name evidence="2" type="ORF">DGYR_LOCUS13234</name>
</gene>
<sequence>MAAKFGECSSIDEKSEGKLEERNEVSCNSDSSSTFSSTSVFDEEELDQVLDSLKEEHNLFVSFLTLLISKLITIDKFKSEKKPEADHLQTEIAQLVIDVADIVVDDDILNEGSVKEFKQKIAERISNNPSKD</sequence>
<dbReference type="Proteomes" id="UP000549394">
    <property type="component" value="Unassembled WGS sequence"/>
</dbReference>
<proteinExistence type="predicted"/>
<comment type="caution">
    <text evidence="2">The sequence shown here is derived from an EMBL/GenBank/DDBJ whole genome shotgun (WGS) entry which is preliminary data.</text>
</comment>
<protein>
    <submittedName>
        <fullName evidence="2">Uncharacterized protein</fullName>
    </submittedName>
</protein>
<feature type="region of interest" description="Disordered" evidence="1">
    <location>
        <begin position="1"/>
        <end position="39"/>
    </location>
</feature>